<feature type="transmembrane region" description="Helical" evidence="1">
    <location>
        <begin position="7"/>
        <end position="24"/>
    </location>
</feature>
<dbReference type="PIRSF" id="PIRSF037395">
    <property type="entry name" value="UCP037395_ABCper"/>
    <property type="match status" value="1"/>
</dbReference>
<dbReference type="Gene3D" id="1.10.1760.20">
    <property type="match status" value="1"/>
</dbReference>
<reference evidence="2 3" key="1">
    <citation type="submission" date="2020-07" db="EMBL/GenBank/DDBJ databases">
        <title>Fungal Genomes of the International Space Station.</title>
        <authorList>
            <person name="Seuylemezian A."/>
            <person name="Singh N.K."/>
            <person name="Wood J."/>
            <person name="Venkateswaran K."/>
        </authorList>
    </citation>
    <scope>NUCLEOTIDE SEQUENCE [LARGE SCALE GENOMIC DNA]</scope>
    <source>
        <strain evidence="2 3">PL-B2</strain>
    </source>
</reference>
<name>A0ABS7KAE1_9BACI</name>
<comment type="caution">
    <text evidence="2">The sequence shown here is derived from an EMBL/GenBank/DDBJ whole genome shotgun (WGS) entry which is preliminary data.</text>
</comment>
<feature type="transmembrane region" description="Helical" evidence="1">
    <location>
        <begin position="195"/>
        <end position="213"/>
    </location>
</feature>
<keyword evidence="1" id="KW-1133">Transmembrane helix</keyword>
<dbReference type="Pfam" id="PF12822">
    <property type="entry name" value="ECF_trnsprt"/>
    <property type="match status" value="1"/>
</dbReference>
<feature type="transmembrane region" description="Helical" evidence="1">
    <location>
        <begin position="59"/>
        <end position="76"/>
    </location>
</feature>
<feature type="transmembrane region" description="Helical" evidence="1">
    <location>
        <begin position="88"/>
        <end position="116"/>
    </location>
</feature>
<keyword evidence="3" id="KW-1185">Reference proteome</keyword>
<dbReference type="Proteomes" id="UP000769780">
    <property type="component" value="Unassembled WGS sequence"/>
</dbReference>
<protein>
    <submittedName>
        <fullName evidence="2">ECF transporter S component</fullName>
    </submittedName>
</protein>
<sequence length="230" mass="25457">MARQKPILIGISVLILVLLVGFPLLNTEHYLALSLLIMASSFFPFMISFAKKKVLSRELVVIAILAAIAAVSRVPFASIPSVQPTTFVIIISAIVLGPQSGFVVGTLAAIVSNLFLGQGPWTPWQMYAWGMIGLTAGLLGKTWIMQTRLGRCLFGFIVGIAFGWIMNLWVVISMIQELNWPAIITYYSTSLYFDLAHGISNVFFLWIFGSSWIKIIQRFKVKYGLFGTEG</sequence>
<evidence type="ECO:0000313" key="2">
    <source>
        <dbReference type="EMBL" id="MBY0099234.1"/>
    </source>
</evidence>
<keyword evidence="1" id="KW-0812">Transmembrane</keyword>
<gene>
    <name evidence="2" type="ORF">H0185_20930</name>
</gene>
<evidence type="ECO:0000256" key="1">
    <source>
        <dbReference type="SAM" id="Phobius"/>
    </source>
</evidence>
<keyword evidence="1" id="KW-0472">Membrane</keyword>
<dbReference type="InterPro" id="IPR024529">
    <property type="entry name" value="ECF_trnsprt_substrate-spec"/>
</dbReference>
<evidence type="ECO:0000313" key="3">
    <source>
        <dbReference type="Proteomes" id="UP000769780"/>
    </source>
</evidence>
<accession>A0ABS7KAE1</accession>
<dbReference type="EMBL" id="JACWFH010000033">
    <property type="protein sequence ID" value="MBY0099234.1"/>
    <property type="molecule type" value="Genomic_DNA"/>
</dbReference>
<dbReference type="InterPro" id="IPR017196">
    <property type="entry name" value="ECF_substrate-spec_UCP037395"/>
</dbReference>
<proteinExistence type="predicted"/>
<organism evidence="2 3">
    <name type="scientific">Mesobacillus maritimus</name>
    <dbReference type="NCBI Taxonomy" id="1643336"/>
    <lineage>
        <taxon>Bacteria</taxon>
        <taxon>Bacillati</taxon>
        <taxon>Bacillota</taxon>
        <taxon>Bacilli</taxon>
        <taxon>Bacillales</taxon>
        <taxon>Bacillaceae</taxon>
        <taxon>Mesobacillus</taxon>
    </lineage>
</organism>
<feature type="transmembrane region" description="Helical" evidence="1">
    <location>
        <begin position="30"/>
        <end position="47"/>
    </location>
</feature>
<feature type="transmembrane region" description="Helical" evidence="1">
    <location>
        <begin position="153"/>
        <end position="175"/>
    </location>
</feature>
<dbReference type="RefSeq" id="WP_221875447.1">
    <property type="nucleotide sequence ID" value="NZ_JACWFH010000033.1"/>
</dbReference>